<evidence type="ECO:0000313" key="4">
    <source>
        <dbReference type="Proteomes" id="UP000295351"/>
    </source>
</evidence>
<dbReference type="InterPro" id="IPR036938">
    <property type="entry name" value="PAP2/HPO_sf"/>
</dbReference>
<feature type="transmembrane region" description="Helical" evidence="1">
    <location>
        <begin position="290"/>
        <end position="309"/>
    </location>
</feature>
<keyword evidence="1" id="KW-0812">Transmembrane</keyword>
<feature type="transmembrane region" description="Helical" evidence="1">
    <location>
        <begin position="163"/>
        <end position="181"/>
    </location>
</feature>
<accession>A0A4R2D7K0</accession>
<protein>
    <submittedName>
        <fullName evidence="3">PAP2 superfamily protein</fullName>
    </submittedName>
</protein>
<gene>
    <name evidence="3" type="ORF">EV665_10288</name>
</gene>
<dbReference type="GO" id="GO:0016020">
    <property type="term" value="C:membrane"/>
    <property type="evidence" value="ECO:0007669"/>
    <property type="project" value="UniProtKB-SubCell"/>
</dbReference>
<dbReference type="EMBL" id="SLVX01000002">
    <property type="protein sequence ID" value="TCN47569.1"/>
    <property type="molecule type" value="Genomic_DNA"/>
</dbReference>
<dbReference type="Proteomes" id="UP000295351">
    <property type="component" value="Unassembled WGS sequence"/>
</dbReference>
<name>A0A4R2D7K0_SHIGR</name>
<reference evidence="3 4" key="1">
    <citation type="submission" date="2019-03" db="EMBL/GenBank/DDBJ databases">
        <title>Genomic Encyclopedia of Type Strains, Phase IV (KMG-IV): sequencing the most valuable type-strain genomes for metagenomic binning, comparative biology and taxonomic classification.</title>
        <authorList>
            <person name="Goeker M."/>
        </authorList>
    </citation>
    <scope>NUCLEOTIDE SEQUENCE [LARGE SCALE GENOMIC DNA]</scope>
    <source>
        <strain evidence="3 4">DSM 18401</strain>
    </source>
</reference>
<dbReference type="SUPFAM" id="SSF48317">
    <property type="entry name" value="Acid phosphatase/Vanadium-dependent haloperoxidase"/>
    <property type="match status" value="1"/>
</dbReference>
<feature type="transmembrane region" description="Helical" evidence="1">
    <location>
        <begin position="258"/>
        <end position="283"/>
    </location>
</feature>
<feature type="transmembrane region" description="Helical" evidence="1">
    <location>
        <begin position="94"/>
        <end position="114"/>
    </location>
</feature>
<organism evidence="3 4">
    <name type="scientific">Shinella granuli</name>
    <dbReference type="NCBI Taxonomy" id="323621"/>
    <lineage>
        <taxon>Bacteria</taxon>
        <taxon>Pseudomonadati</taxon>
        <taxon>Pseudomonadota</taxon>
        <taxon>Alphaproteobacteria</taxon>
        <taxon>Hyphomicrobiales</taxon>
        <taxon>Rhizobiaceae</taxon>
        <taxon>Shinella</taxon>
    </lineage>
</organism>
<keyword evidence="1" id="KW-0472">Membrane</keyword>
<dbReference type="AlphaFoldDB" id="A0A4R2D7K0"/>
<feature type="domain" description="Inositolphosphotransferase Aur1/Ipt1" evidence="2">
    <location>
        <begin position="133"/>
        <end position="326"/>
    </location>
</feature>
<evidence type="ECO:0000313" key="3">
    <source>
        <dbReference type="EMBL" id="TCN47569.1"/>
    </source>
</evidence>
<feature type="transmembrane region" description="Helical" evidence="1">
    <location>
        <begin position="54"/>
        <end position="73"/>
    </location>
</feature>
<comment type="caution">
    <text evidence="3">The sequence shown here is derived from an EMBL/GenBank/DDBJ whole genome shotgun (WGS) entry which is preliminary data.</text>
</comment>
<feature type="transmembrane region" description="Helical" evidence="1">
    <location>
        <begin position="315"/>
        <end position="333"/>
    </location>
</feature>
<proteinExistence type="predicted"/>
<dbReference type="InterPro" id="IPR026841">
    <property type="entry name" value="Aur1/Ipt1"/>
</dbReference>
<evidence type="ECO:0000259" key="2">
    <source>
        <dbReference type="Pfam" id="PF14378"/>
    </source>
</evidence>
<feature type="transmembrane region" description="Helical" evidence="1">
    <location>
        <begin position="193"/>
        <end position="220"/>
    </location>
</feature>
<keyword evidence="4" id="KW-1185">Reference proteome</keyword>
<sequence>MRAFTTAFCANVKAMAPFHGVVIAYTAAVLLIAASQGALVAASYQQYLANFGPLYFIGLPLVTTITHVLLWCLRSDRPGLRTMVSALPTLSGNIASAVVTLAMLILFMGSFTTFKTLMPVLMDGFPHDRAQADIDAWLHGGMDPGPALLQALDYPFLLNILQWNYMVGWMALAFIPAFFIATRKDASAIRLRYFLTFASVWVVLGSLLACLFLSAGPVFYADVTGDATRFGGQMQVLLERIGPTHRPYLWQSYVNGTIGIGTGISAFPSVHVGVAAMNAFLLWDINRKAGTIGFIYLGIVALSSVLFGWHYAIDGYVSIVVVGLLHVGLKRLFANRLPMPAAAAITSPNPATP</sequence>
<keyword evidence="1" id="KW-1133">Transmembrane helix</keyword>
<dbReference type="Pfam" id="PF14378">
    <property type="entry name" value="PAP2_3"/>
    <property type="match status" value="1"/>
</dbReference>
<feature type="transmembrane region" description="Helical" evidence="1">
    <location>
        <begin position="21"/>
        <end position="42"/>
    </location>
</feature>
<evidence type="ECO:0000256" key="1">
    <source>
        <dbReference type="SAM" id="Phobius"/>
    </source>
</evidence>